<reference evidence="1 2" key="1">
    <citation type="submission" date="2023-11" db="EMBL/GenBank/DDBJ databases">
        <title>Halocaridina rubra genome assembly.</title>
        <authorList>
            <person name="Smith C."/>
        </authorList>
    </citation>
    <scope>NUCLEOTIDE SEQUENCE [LARGE SCALE GENOMIC DNA]</scope>
    <source>
        <strain evidence="1">EP-1</strain>
        <tissue evidence="1">Whole</tissue>
    </source>
</reference>
<sequence length="51" mass="5674">VCLTPDDSRKRSSCASLSCISGSHNSQIRLTPTRDTTHKLPHYISSFRAEI</sequence>
<accession>A0AAN8X0I6</accession>
<gene>
    <name evidence="1" type="ORF">SK128_015904</name>
</gene>
<dbReference type="AlphaFoldDB" id="A0AAN8X0I6"/>
<name>A0AAN8X0I6_HALRR</name>
<keyword evidence="2" id="KW-1185">Reference proteome</keyword>
<dbReference type="EMBL" id="JAXCGZ010010164">
    <property type="protein sequence ID" value="KAK7075766.1"/>
    <property type="molecule type" value="Genomic_DNA"/>
</dbReference>
<organism evidence="1 2">
    <name type="scientific">Halocaridina rubra</name>
    <name type="common">Hawaiian red shrimp</name>
    <dbReference type="NCBI Taxonomy" id="373956"/>
    <lineage>
        <taxon>Eukaryota</taxon>
        <taxon>Metazoa</taxon>
        <taxon>Ecdysozoa</taxon>
        <taxon>Arthropoda</taxon>
        <taxon>Crustacea</taxon>
        <taxon>Multicrustacea</taxon>
        <taxon>Malacostraca</taxon>
        <taxon>Eumalacostraca</taxon>
        <taxon>Eucarida</taxon>
        <taxon>Decapoda</taxon>
        <taxon>Pleocyemata</taxon>
        <taxon>Caridea</taxon>
        <taxon>Atyoidea</taxon>
        <taxon>Atyidae</taxon>
        <taxon>Halocaridina</taxon>
    </lineage>
</organism>
<evidence type="ECO:0000313" key="1">
    <source>
        <dbReference type="EMBL" id="KAK7075766.1"/>
    </source>
</evidence>
<feature type="non-terminal residue" evidence="1">
    <location>
        <position position="1"/>
    </location>
</feature>
<dbReference type="Proteomes" id="UP001381693">
    <property type="component" value="Unassembled WGS sequence"/>
</dbReference>
<proteinExistence type="predicted"/>
<comment type="caution">
    <text evidence="1">The sequence shown here is derived from an EMBL/GenBank/DDBJ whole genome shotgun (WGS) entry which is preliminary data.</text>
</comment>
<evidence type="ECO:0000313" key="2">
    <source>
        <dbReference type="Proteomes" id="UP001381693"/>
    </source>
</evidence>
<protein>
    <submittedName>
        <fullName evidence="1">Uncharacterized protein</fullName>
    </submittedName>
</protein>